<gene>
    <name evidence="1" type="ORF">NRB56_08360</name>
</gene>
<proteinExistence type="predicted"/>
<dbReference type="RefSeq" id="WP_153339174.1">
    <property type="nucleotide sequence ID" value="NZ_WEGI01000002.1"/>
</dbReference>
<comment type="caution">
    <text evidence="1">The sequence shown here is derived from an EMBL/GenBank/DDBJ whole genome shotgun (WGS) entry which is preliminary data.</text>
</comment>
<name>A0A7K0DHJ4_9NOCA</name>
<protein>
    <recommendedName>
        <fullName evidence="3">DUF397 domain-containing protein</fullName>
    </recommendedName>
</protein>
<evidence type="ECO:0000313" key="1">
    <source>
        <dbReference type="EMBL" id="MQY25280.1"/>
    </source>
</evidence>
<accession>A0A7K0DHJ4</accession>
<dbReference type="OrthoDB" id="4545857at2"/>
<evidence type="ECO:0008006" key="3">
    <source>
        <dbReference type="Google" id="ProtNLM"/>
    </source>
</evidence>
<keyword evidence="2" id="KW-1185">Reference proteome</keyword>
<dbReference type="EMBL" id="WEGI01000002">
    <property type="protein sequence ID" value="MQY25280.1"/>
    <property type="molecule type" value="Genomic_DNA"/>
</dbReference>
<evidence type="ECO:0000313" key="2">
    <source>
        <dbReference type="Proteomes" id="UP000431401"/>
    </source>
</evidence>
<organism evidence="1 2">
    <name type="scientific">Nocardia aurantia</name>
    <dbReference type="NCBI Taxonomy" id="2585199"/>
    <lineage>
        <taxon>Bacteria</taxon>
        <taxon>Bacillati</taxon>
        <taxon>Actinomycetota</taxon>
        <taxon>Actinomycetes</taxon>
        <taxon>Mycobacteriales</taxon>
        <taxon>Nocardiaceae</taxon>
        <taxon>Nocardia</taxon>
    </lineage>
</organism>
<reference evidence="1 2" key="1">
    <citation type="submission" date="2019-10" db="EMBL/GenBank/DDBJ databases">
        <title>Nocardia macrotermitis sp. nov. and Nocardia aurantia sp. nov., isolated from the gut of fungus growing-termite Macrotermes natalensis.</title>
        <authorList>
            <person name="Benndorf R."/>
            <person name="Schwitalla J."/>
            <person name="Martin K."/>
            <person name="De Beer W."/>
            <person name="Kaster A.-K."/>
            <person name="Vollmers J."/>
            <person name="Poulsen M."/>
            <person name="Beemelmanns C."/>
        </authorList>
    </citation>
    <scope>NUCLEOTIDE SEQUENCE [LARGE SCALE GENOMIC DNA]</scope>
    <source>
        <strain evidence="1 2">RB56</strain>
    </source>
</reference>
<dbReference type="AlphaFoldDB" id="A0A7K0DHJ4"/>
<dbReference type="Proteomes" id="UP000431401">
    <property type="component" value="Unassembled WGS sequence"/>
</dbReference>
<sequence>MTLLPAFTAGEFHKAVASSPNQNCVRVARKQGWTAVWDDKLATAGTTAATVLPADELLLLTDAEFDSYQSGVRSGSTDHHALTVTPRDDGAYVFRAATAQPVAEVQLVFDADELDAFLDGVRNGEFDLA</sequence>